<dbReference type="RefSeq" id="WP_169381714.1">
    <property type="nucleotide sequence ID" value="NZ_JAAXLA010000020.1"/>
</dbReference>
<reference evidence="5 6" key="1">
    <citation type="submission" date="2020-04" db="EMBL/GenBank/DDBJ databases">
        <authorList>
            <person name="Klaysubun C."/>
            <person name="Duangmal K."/>
            <person name="Lipun K."/>
        </authorList>
    </citation>
    <scope>NUCLEOTIDE SEQUENCE [LARGE SCALE GENOMIC DNA]</scope>
    <source>
        <strain evidence="5 6">K10HN5</strain>
    </source>
</reference>
<feature type="region of interest" description="Disordered" evidence="1">
    <location>
        <begin position="335"/>
        <end position="412"/>
    </location>
</feature>
<dbReference type="Pfam" id="PF02470">
    <property type="entry name" value="MlaD"/>
    <property type="match status" value="1"/>
</dbReference>
<dbReference type="EMBL" id="JAAXLA010000020">
    <property type="protein sequence ID" value="NMH98276.1"/>
    <property type="molecule type" value="Genomic_DNA"/>
</dbReference>
<evidence type="ECO:0000259" key="4">
    <source>
        <dbReference type="Pfam" id="PF11887"/>
    </source>
</evidence>
<feature type="domain" description="Mammalian cell entry C-terminal" evidence="4">
    <location>
        <begin position="126"/>
        <end position="338"/>
    </location>
</feature>
<dbReference type="PANTHER" id="PTHR33371:SF19">
    <property type="entry name" value="MCE-FAMILY PROTEIN MCE4A"/>
    <property type="match status" value="1"/>
</dbReference>
<keyword evidence="6" id="KW-1185">Reference proteome</keyword>
<evidence type="ECO:0000259" key="3">
    <source>
        <dbReference type="Pfam" id="PF02470"/>
    </source>
</evidence>
<evidence type="ECO:0000313" key="6">
    <source>
        <dbReference type="Proteomes" id="UP000820669"/>
    </source>
</evidence>
<proteinExistence type="predicted"/>
<sequence>MNSSGLWGRTKYKIYALVLIAAFVGLAAVSVVAYNKGFTRSIPVTLQADRAGLQMRPGNIVKIRGVDLGRVEKVVPDPDGSGVSIVMDLDPELAKVVPVNAVASLEQLTAFGNKAVQLSYPPNPSSETLKAGSVITANHVTTEVNDLFDKLTHVLNVAQPAKLNTVLGAFAETLDGNGDRLGASLSKANDYLGKINGDLPQLQRDWQATAGFANVYADAAPDIVAFLSNLGVTSQTLADRTTDVPGLLHGLQNIGNEGDVFFGENAEPLTTMLASLRPTTSLLKEYSPALTCFLQGAAVSWDKVSRVGFNETGAMFTATLALGANTYQYPRDLPRVGPGAMKGPDCHGLPNVGQQDLTKLDETPDPPNHFSPTNTPQPSDPPVLVQMFGPDALLPGATGNQGKQTPGQTGGR</sequence>
<gene>
    <name evidence="5" type="ORF">HF526_13280</name>
</gene>
<dbReference type="InterPro" id="IPR005693">
    <property type="entry name" value="Mce"/>
</dbReference>
<dbReference type="InterPro" id="IPR003399">
    <property type="entry name" value="Mce/MlaD"/>
</dbReference>
<feature type="compositionally biased region" description="Polar residues" evidence="1">
    <location>
        <begin position="398"/>
        <end position="412"/>
    </location>
</feature>
<evidence type="ECO:0000256" key="2">
    <source>
        <dbReference type="SAM" id="Phobius"/>
    </source>
</evidence>
<dbReference type="InterPro" id="IPR024516">
    <property type="entry name" value="Mce_C"/>
</dbReference>
<evidence type="ECO:0000256" key="1">
    <source>
        <dbReference type="SAM" id="MobiDB-lite"/>
    </source>
</evidence>
<dbReference type="InterPro" id="IPR052336">
    <property type="entry name" value="MlaD_Phospholipid_Transporter"/>
</dbReference>
<feature type="domain" description="Mce/MlaD" evidence="3">
    <location>
        <begin position="41"/>
        <end position="120"/>
    </location>
</feature>
<keyword evidence="2" id="KW-0812">Transmembrane</keyword>
<comment type="caution">
    <text evidence="5">The sequence shown here is derived from an EMBL/GenBank/DDBJ whole genome shotgun (WGS) entry which is preliminary data.</text>
</comment>
<dbReference type="PANTHER" id="PTHR33371">
    <property type="entry name" value="INTERMEMBRANE PHOSPHOLIPID TRANSPORT SYSTEM BINDING PROTEIN MLAD-RELATED"/>
    <property type="match status" value="1"/>
</dbReference>
<dbReference type="Proteomes" id="UP000820669">
    <property type="component" value="Unassembled WGS sequence"/>
</dbReference>
<dbReference type="Pfam" id="PF11887">
    <property type="entry name" value="Mce4_CUP1"/>
    <property type="match status" value="1"/>
</dbReference>
<feature type="transmembrane region" description="Helical" evidence="2">
    <location>
        <begin position="12"/>
        <end position="34"/>
    </location>
</feature>
<protein>
    <submittedName>
        <fullName evidence="5">MCE family protein</fullName>
    </submittedName>
</protein>
<keyword evidence="2" id="KW-0472">Membrane</keyword>
<evidence type="ECO:0000313" key="5">
    <source>
        <dbReference type="EMBL" id="NMH98276.1"/>
    </source>
</evidence>
<name>A0ABX1S9P6_9PSEU</name>
<dbReference type="NCBIfam" id="TIGR00996">
    <property type="entry name" value="Mtu_fam_mce"/>
    <property type="match status" value="1"/>
</dbReference>
<keyword evidence="2" id="KW-1133">Transmembrane helix</keyword>
<accession>A0ABX1S9P6</accession>
<organism evidence="5 6">
    <name type="scientific">Pseudonocardia acidicola</name>
    <dbReference type="NCBI Taxonomy" id="2724939"/>
    <lineage>
        <taxon>Bacteria</taxon>
        <taxon>Bacillati</taxon>
        <taxon>Actinomycetota</taxon>
        <taxon>Actinomycetes</taxon>
        <taxon>Pseudonocardiales</taxon>
        <taxon>Pseudonocardiaceae</taxon>
        <taxon>Pseudonocardia</taxon>
    </lineage>
</organism>